<evidence type="ECO:0000256" key="7">
    <source>
        <dbReference type="ARBA" id="ARBA00022989"/>
    </source>
</evidence>
<feature type="transmembrane region" description="Helical" evidence="10">
    <location>
        <begin position="408"/>
        <end position="428"/>
    </location>
</feature>
<dbReference type="PANTHER" id="PTHR32024">
    <property type="entry name" value="TRK SYSTEM POTASSIUM UPTAKE PROTEIN TRKG-RELATED"/>
    <property type="match status" value="1"/>
</dbReference>
<keyword evidence="2" id="KW-0813">Transport</keyword>
<name>A0A3G3K1F4_9BACL</name>
<evidence type="ECO:0000256" key="8">
    <source>
        <dbReference type="ARBA" id="ARBA00023065"/>
    </source>
</evidence>
<accession>A0A3G3K1F4</accession>
<feature type="transmembrane region" description="Helical" evidence="10">
    <location>
        <begin position="17"/>
        <end position="36"/>
    </location>
</feature>
<reference evidence="11 12" key="1">
    <citation type="submission" date="2018-10" db="EMBL/GenBank/DDBJ databases">
        <title>Genome Sequence of Cohnella sp.</title>
        <authorList>
            <person name="Srinivasan S."/>
            <person name="Kim M.K."/>
        </authorList>
    </citation>
    <scope>NUCLEOTIDE SEQUENCE [LARGE SCALE GENOMIC DNA]</scope>
    <source>
        <strain evidence="11 12">18JY8-7</strain>
    </source>
</reference>
<dbReference type="EMBL" id="CP033433">
    <property type="protein sequence ID" value="AYQ74252.1"/>
    <property type="molecule type" value="Genomic_DNA"/>
</dbReference>
<dbReference type="InterPro" id="IPR004772">
    <property type="entry name" value="TrkH"/>
</dbReference>
<dbReference type="InterPro" id="IPR003445">
    <property type="entry name" value="Cat_transpt"/>
</dbReference>
<dbReference type="Proteomes" id="UP000269097">
    <property type="component" value="Chromosome"/>
</dbReference>
<proteinExistence type="predicted"/>
<keyword evidence="12" id="KW-1185">Reference proteome</keyword>
<evidence type="ECO:0000256" key="6">
    <source>
        <dbReference type="ARBA" id="ARBA00022958"/>
    </source>
</evidence>
<feature type="transmembrane region" description="Helical" evidence="10">
    <location>
        <begin position="376"/>
        <end position="396"/>
    </location>
</feature>
<keyword evidence="7 10" id="KW-1133">Transmembrane helix</keyword>
<keyword evidence="4" id="KW-0633">Potassium transport</keyword>
<evidence type="ECO:0000256" key="4">
    <source>
        <dbReference type="ARBA" id="ARBA00022538"/>
    </source>
</evidence>
<feature type="transmembrane region" description="Helical" evidence="10">
    <location>
        <begin position="48"/>
        <end position="67"/>
    </location>
</feature>
<keyword evidence="3" id="KW-1003">Cell membrane</keyword>
<evidence type="ECO:0000256" key="2">
    <source>
        <dbReference type="ARBA" id="ARBA00022448"/>
    </source>
</evidence>
<sequence>MTVFAGLFDLSKWSPPRFLVCGFAVIILLGGLVLSLPVSSAQGTSLRYLDAVFTATSATCVTGLVVVDTGTYYSIFGQVVLLLLIQIGGLGFMTMATLFALVLRKRISLRERMILQEAMNQPSMQGIVQLIRRVFRYSVAIEAAGALLFTLRWSLDMPIGRAAYFGVFHAVSFFNNAGFDLFGEYHSLTTYAEDPMVNLIAMALIVLGGLGFVVLADLLEYPKSRCLSLHSKIVLCMTGILIVSGAIAVFAFEYGNTLGPLGGTGKILASFFQSVTARTAGANTVDISALHQATLFFVIFLMFVGAAPGSTAGGIKVTTFATLVGGVHAMVRGKDDIVFFRYRLARGRLLKALTITMLAMALIAAVTMALCVTENAAFIRVFFETVSAFATVGLSTGLTPDLSDAGRVLIACMMFAGRLGPLTLAYALGPKSEKELYRYPEGKLIIG</sequence>
<protein>
    <submittedName>
        <fullName evidence="11">Trk family potassium uptake protein</fullName>
    </submittedName>
</protein>
<organism evidence="11 12">
    <name type="scientific">Cohnella candidum</name>
    <dbReference type="NCBI Taxonomy" id="2674991"/>
    <lineage>
        <taxon>Bacteria</taxon>
        <taxon>Bacillati</taxon>
        <taxon>Bacillota</taxon>
        <taxon>Bacilli</taxon>
        <taxon>Bacillales</taxon>
        <taxon>Paenibacillaceae</taxon>
        <taxon>Cohnella</taxon>
    </lineage>
</organism>
<dbReference type="GO" id="GO:0015379">
    <property type="term" value="F:potassium:chloride symporter activity"/>
    <property type="evidence" value="ECO:0007669"/>
    <property type="project" value="InterPro"/>
</dbReference>
<keyword evidence="8" id="KW-0406">Ion transport</keyword>
<evidence type="ECO:0000256" key="1">
    <source>
        <dbReference type="ARBA" id="ARBA00004651"/>
    </source>
</evidence>
<feature type="transmembrane region" description="Helical" evidence="10">
    <location>
        <begin position="289"/>
        <end position="307"/>
    </location>
</feature>
<dbReference type="NCBIfam" id="TIGR00933">
    <property type="entry name" value="2a38"/>
    <property type="match status" value="1"/>
</dbReference>
<keyword evidence="5 10" id="KW-0812">Transmembrane</keyword>
<keyword evidence="9 10" id="KW-0472">Membrane</keyword>
<evidence type="ECO:0000313" key="12">
    <source>
        <dbReference type="Proteomes" id="UP000269097"/>
    </source>
</evidence>
<keyword evidence="6" id="KW-0630">Potassium</keyword>
<comment type="subcellular location">
    <subcellularLocation>
        <location evidence="1">Cell membrane</location>
        <topology evidence="1">Multi-pass membrane protein</topology>
    </subcellularLocation>
</comment>
<evidence type="ECO:0000313" key="11">
    <source>
        <dbReference type="EMBL" id="AYQ74252.1"/>
    </source>
</evidence>
<evidence type="ECO:0000256" key="5">
    <source>
        <dbReference type="ARBA" id="ARBA00022692"/>
    </source>
</evidence>
<dbReference type="PANTHER" id="PTHR32024:SF1">
    <property type="entry name" value="KTR SYSTEM POTASSIUM UPTAKE PROTEIN B"/>
    <property type="match status" value="1"/>
</dbReference>
<dbReference type="AlphaFoldDB" id="A0A3G3K1F4"/>
<dbReference type="Pfam" id="PF02386">
    <property type="entry name" value="TrkH"/>
    <property type="match status" value="1"/>
</dbReference>
<dbReference type="KEGG" id="coh:EAV92_17775"/>
<dbReference type="GO" id="GO:0005886">
    <property type="term" value="C:plasma membrane"/>
    <property type="evidence" value="ECO:0007669"/>
    <property type="project" value="UniProtKB-SubCell"/>
</dbReference>
<feature type="transmembrane region" description="Helical" evidence="10">
    <location>
        <begin position="233"/>
        <end position="252"/>
    </location>
</feature>
<feature type="transmembrane region" description="Helical" evidence="10">
    <location>
        <begin position="352"/>
        <end position="370"/>
    </location>
</feature>
<feature type="transmembrane region" description="Helical" evidence="10">
    <location>
        <begin position="79"/>
        <end position="103"/>
    </location>
</feature>
<evidence type="ECO:0000256" key="10">
    <source>
        <dbReference type="SAM" id="Phobius"/>
    </source>
</evidence>
<evidence type="ECO:0000256" key="3">
    <source>
        <dbReference type="ARBA" id="ARBA00022475"/>
    </source>
</evidence>
<gene>
    <name evidence="11" type="ORF">EAV92_17775</name>
</gene>
<evidence type="ECO:0000256" key="9">
    <source>
        <dbReference type="ARBA" id="ARBA00023136"/>
    </source>
</evidence>
<feature type="transmembrane region" description="Helical" evidence="10">
    <location>
        <begin position="199"/>
        <end position="221"/>
    </location>
</feature>